<feature type="region of interest" description="Disordered" evidence="1">
    <location>
        <begin position="251"/>
        <end position="274"/>
    </location>
</feature>
<evidence type="ECO:0000313" key="3">
    <source>
        <dbReference type="Proteomes" id="UP000272025"/>
    </source>
</evidence>
<name>A0A3N2Q1A9_SODAK</name>
<reference evidence="2 3" key="1">
    <citation type="journal article" date="2018" name="Mol. Ecol.">
        <title>The obligate alkalophilic soda-lake fungus Sodiomyces alkalinus has shifted to a protein diet.</title>
        <authorList>
            <person name="Grum-Grzhimaylo A.A."/>
            <person name="Falkoski D.L."/>
            <person name="van den Heuvel J."/>
            <person name="Valero-Jimenez C.A."/>
            <person name="Min B."/>
            <person name="Choi I.G."/>
            <person name="Lipzen A."/>
            <person name="Daum C.G."/>
            <person name="Aanen D.K."/>
            <person name="Tsang A."/>
            <person name="Henrissat B."/>
            <person name="Bilanenko E.N."/>
            <person name="de Vries R.P."/>
            <person name="van Kan J.A.L."/>
            <person name="Grigoriev I.V."/>
            <person name="Debets A.J.M."/>
        </authorList>
    </citation>
    <scope>NUCLEOTIDE SEQUENCE [LARGE SCALE GENOMIC DNA]</scope>
    <source>
        <strain evidence="2 3">F11</strain>
    </source>
</reference>
<evidence type="ECO:0000256" key="1">
    <source>
        <dbReference type="SAM" id="MobiDB-lite"/>
    </source>
</evidence>
<dbReference type="GeneID" id="39581863"/>
<feature type="compositionally biased region" description="Basic and acidic residues" evidence="1">
    <location>
        <begin position="326"/>
        <end position="339"/>
    </location>
</feature>
<protein>
    <submittedName>
        <fullName evidence="2">Uncharacterized protein</fullName>
    </submittedName>
</protein>
<dbReference type="RefSeq" id="XP_028468350.1">
    <property type="nucleotide sequence ID" value="XM_028613385.1"/>
</dbReference>
<dbReference type="Proteomes" id="UP000272025">
    <property type="component" value="Unassembled WGS sequence"/>
</dbReference>
<feature type="region of interest" description="Disordered" evidence="1">
    <location>
        <begin position="400"/>
        <end position="459"/>
    </location>
</feature>
<keyword evidence="3" id="KW-1185">Reference proteome</keyword>
<sequence>MASSGKQDERALRRRRDRQWMRMLMASTGSPMDDRERLKRKLIAYFPEMATGTVGSFFDRPQYQPGNRPIDYWNKLTLTAQWILIKTTSDGPGTGVAIAWVEQLGLPREDLYQFFKIYLRYLRAYLRAKTRIYEKYADEALQLFTTLDDITELHRTPLPTDLVTDEDINRAISYLEKINNRTHIEGVRKWAGPRGDFIYLPFEEQIWVFFGMRHDWEAALTGGIDVHPDLYLGGGPLAPTPIEEGFDFYGEANGGETFGRQEESTQEEESSQLPRRIREAGARIKPNEGGIRPVEYIDPRLLYKEPVDELGHRLVFRAEEQIVSREAPKDEGAREESKVEAPTNFLTAMRQDKLFGSPIGQTLAKQDPEKSNGAGGESDESDESPKNLYRERQEKLFSGDFSNLCEDEDDDDYAPSKRRRFSQGKRGTSQRSGDSSRGARRGRYRRSDVQTEPVSRESRQVLRVTMPRTLKRDIFLVTPSVAMSVLKVSKLRAAKPNLSKSKLN</sequence>
<gene>
    <name evidence="2" type="ORF">SODALDRAFT_348761</name>
</gene>
<feature type="region of interest" description="Disordered" evidence="1">
    <location>
        <begin position="326"/>
        <end position="386"/>
    </location>
</feature>
<evidence type="ECO:0000313" key="2">
    <source>
        <dbReference type="EMBL" id="ROT40544.1"/>
    </source>
</evidence>
<feature type="compositionally biased region" description="Basic and acidic residues" evidence="1">
    <location>
        <begin position="445"/>
        <end position="459"/>
    </location>
</feature>
<dbReference type="EMBL" id="ML119052">
    <property type="protein sequence ID" value="ROT40544.1"/>
    <property type="molecule type" value="Genomic_DNA"/>
</dbReference>
<proteinExistence type="predicted"/>
<dbReference type="AlphaFoldDB" id="A0A3N2Q1A9"/>
<accession>A0A3N2Q1A9</accession>
<organism evidence="2 3">
    <name type="scientific">Sodiomyces alkalinus (strain CBS 110278 / VKM F-3762 / F11)</name>
    <name type="common">Alkaliphilic filamentous fungus</name>
    <dbReference type="NCBI Taxonomy" id="1314773"/>
    <lineage>
        <taxon>Eukaryota</taxon>
        <taxon>Fungi</taxon>
        <taxon>Dikarya</taxon>
        <taxon>Ascomycota</taxon>
        <taxon>Pezizomycotina</taxon>
        <taxon>Sordariomycetes</taxon>
        <taxon>Hypocreomycetidae</taxon>
        <taxon>Glomerellales</taxon>
        <taxon>Plectosphaerellaceae</taxon>
        <taxon>Sodiomyces</taxon>
    </lineage>
</organism>